<name>A0A2G8TFI4_9BURK</name>
<comment type="caution">
    <text evidence="2">The sequence shown here is derived from an EMBL/GenBank/DDBJ whole genome shotgun (WGS) entry which is preliminary data.</text>
</comment>
<gene>
    <name evidence="2" type="ORF">CR105_12975</name>
</gene>
<reference evidence="2 3" key="1">
    <citation type="submission" date="2017-10" db="EMBL/GenBank/DDBJ databases">
        <title>Massilia psychrophilum sp. nov., a novel purple-pigmented bacterium isolated from Tianshan glacier, Xinjiang Municipality, China.</title>
        <authorList>
            <person name="Wang H."/>
        </authorList>
    </citation>
    <scope>NUCLEOTIDE SEQUENCE [LARGE SCALE GENOMIC DNA]</scope>
    <source>
        <strain evidence="2 3">JCM 30074</strain>
    </source>
</reference>
<dbReference type="Proteomes" id="UP000230390">
    <property type="component" value="Unassembled WGS sequence"/>
</dbReference>
<protein>
    <recommendedName>
        <fullName evidence="4">Lipoprotein</fullName>
    </recommendedName>
</protein>
<dbReference type="RefSeq" id="WP_099788870.1">
    <property type="nucleotide sequence ID" value="NZ_JBHLYV010000004.1"/>
</dbReference>
<feature type="chain" id="PRO_5013815977" description="Lipoprotein" evidence="1">
    <location>
        <begin position="30"/>
        <end position="160"/>
    </location>
</feature>
<dbReference type="OrthoDB" id="8739840at2"/>
<proteinExistence type="predicted"/>
<accession>A0A2G8TFI4</accession>
<evidence type="ECO:0008006" key="4">
    <source>
        <dbReference type="Google" id="ProtNLM"/>
    </source>
</evidence>
<dbReference type="AlphaFoldDB" id="A0A2G8TFI4"/>
<sequence length="160" mass="16803">MSPAQYTHYIFRAAVLAGAALLTSCGAGGGDVALGERQAGQGVAVGEPNGAVPVTAEFVAQAQAAPCTEQRNRLFMIDKRMVYWDRAGNCGDSGYARTLYGATSQQILCSAADSIAGPRAFCNDETSRTLFNTIEANRHKADLGLGSGHLVEPIDLPPRT</sequence>
<evidence type="ECO:0000313" key="2">
    <source>
        <dbReference type="EMBL" id="PIL44811.1"/>
    </source>
</evidence>
<evidence type="ECO:0000256" key="1">
    <source>
        <dbReference type="SAM" id="SignalP"/>
    </source>
</evidence>
<keyword evidence="1" id="KW-0732">Signal</keyword>
<feature type="signal peptide" evidence="1">
    <location>
        <begin position="1"/>
        <end position="29"/>
    </location>
</feature>
<organism evidence="2 3">
    <name type="scientific">Massilia eurypsychrophila</name>
    <dbReference type="NCBI Taxonomy" id="1485217"/>
    <lineage>
        <taxon>Bacteria</taxon>
        <taxon>Pseudomonadati</taxon>
        <taxon>Pseudomonadota</taxon>
        <taxon>Betaproteobacteria</taxon>
        <taxon>Burkholderiales</taxon>
        <taxon>Oxalobacteraceae</taxon>
        <taxon>Telluria group</taxon>
        <taxon>Massilia</taxon>
    </lineage>
</organism>
<keyword evidence="3" id="KW-1185">Reference proteome</keyword>
<dbReference type="EMBL" id="PDOC01000006">
    <property type="protein sequence ID" value="PIL44811.1"/>
    <property type="molecule type" value="Genomic_DNA"/>
</dbReference>
<evidence type="ECO:0000313" key="3">
    <source>
        <dbReference type="Proteomes" id="UP000230390"/>
    </source>
</evidence>